<evidence type="ECO:0000259" key="2">
    <source>
        <dbReference type="PROSITE" id="PS50994"/>
    </source>
</evidence>
<dbReference type="Gene3D" id="3.30.420.10">
    <property type="entry name" value="Ribonuclease H-like superfamily/Ribonuclease H"/>
    <property type="match status" value="1"/>
</dbReference>
<dbReference type="AlphaFoldDB" id="M1MZ36"/>
<dbReference type="PROSITE" id="PS50994">
    <property type="entry name" value="INTEGRASE"/>
    <property type="match status" value="1"/>
</dbReference>
<dbReference type="InterPro" id="IPR036397">
    <property type="entry name" value="RNaseH_sf"/>
</dbReference>
<organism evidence="3 4">
    <name type="scientific">Clostridium saccharoperbutylacetonicum N1-4(HMT)</name>
    <dbReference type="NCBI Taxonomy" id="931276"/>
    <lineage>
        <taxon>Bacteria</taxon>
        <taxon>Bacillati</taxon>
        <taxon>Bacillota</taxon>
        <taxon>Clostridia</taxon>
        <taxon>Eubacteriales</taxon>
        <taxon>Clostridiaceae</taxon>
        <taxon>Clostridium</taxon>
    </lineage>
</organism>
<dbReference type="EMBL" id="CP004121">
    <property type="protein sequence ID" value="AGF56662.1"/>
    <property type="molecule type" value="Genomic_DNA"/>
</dbReference>
<dbReference type="KEGG" id="csr:Cspa_c29010"/>
<dbReference type="GO" id="GO:0006310">
    <property type="term" value="P:DNA recombination"/>
    <property type="evidence" value="ECO:0007669"/>
    <property type="project" value="UniProtKB-KW"/>
</dbReference>
<reference evidence="3 4" key="1">
    <citation type="submission" date="2013-02" db="EMBL/GenBank/DDBJ databases">
        <title>Genome sequence of Clostridium saccharoperbutylacetonicum N1-4(HMT).</title>
        <authorList>
            <person name="Poehlein A."/>
            <person name="Daniel R."/>
        </authorList>
    </citation>
    <scope>NUCLEOTIDE SEQUENCE [LARGE SCALE GENOMIC DNA]</scope>
    <source>
        <strain evidence="4">N1-4(HMT)</strain>
    </source>
</reference>
<dbReference type="NCBIfam" id="NF033563">
    <property type="entry name" value="transpos_IS30"/>
    <property type="match status" value="1"/>
</dbReference>
<gene>
    <name evidence="3" type="ORF">Cspa_c29010</name>
</gene>
<dbReference type="OrthoDB" id="9776104at2"/>
<dbReference type="PATRIC" id="fig|931276.5.peg.2917"/>
<dbReference type="GO" id="GO:0015074">
    <property type="term" value="P:DNA integration"/>
    <property type="evidence" value="ECO:0007669"/>
    <property type="project" value="InterPro"/>
</dbReference>
<evidence type="ECO:0000256" key="1">
    <source>
        <dbReference type="ARBA" id="ARBA00023172"/>
    </source>
</evidence>
<dbReference type="GO" id="GO:0032196">
    <property type="term" value="P:transposition"/>
    <property type="evidence" value="ECO:0007669"/>
    <property type="project" value="TreeGrafter"/>
</dbReference>
<dbReference type="Proteomes" id="UP000011728">
    <property type="component" value="Chromosome"/>
</dbReference>
<dbReference type="SUPFAM" id="SSF53098">
    <property type="entry name" value="Ribonuclease H-like"/>
    <property type="match status" value="1"/>
</dbReference>
<dbReference type="GO" id="GO:0005829">
    <property type="term" value="C:cytosol"/>
    <property type="evidence" value="ECO:0007669"/>
    <property type="project" value="TreeGrafter"/>
</dbReference>
<dbReference type="InterPro" id="IPR025246">
    <property type="entry name" value="IS30-like_HTH"/>
</dbReference>
<proteinExistence type="predicted"/>
<dbReference type="PANTHER" id="PTHR10948:SF23">
    <property type="entry name" value="TRANSPOSASE INSI FOR INSERTION SEQUENCE ELEMENT IS30A-RELATED"/>
    <property type="match status" value="1"/>
</dbReference>
<dbReference type="GO" id="GO:0003676">
    <property type="term" value="F:nucleic acid binding"/>
    <property type="evidence" value="ECO:0007669"/>
    <property type="project" value="InterPro"/>
</dbReference>
<evidence type="ECO:0000313" key="4">
    <source>
        <dbReference type="Proteomes" id="UP000011728"/>
    </source>
</evidence>
<feature type="domain" description="Integrase catalytic" evidence="2">
    <location>
        <begin position="239"/>
        <end position="409"/>
    </location>
</feature>
<dbReference type="InterPro" id="IPR051917">
    <property type="entry name" value="Transposase-Integrase"/>
</dbReference>
<dbReference type="InterPro" id="IPR053392">
    <property type="entry name" value="Transposase_IS30-like"/>
</dbReference>
<accession>M1MZ36</accession>
<evidence type="ECO:0000313" key="3">
    <source>
        <dbReference type="EMBL" id="AGF56662.1"/>
    </source>
</evidence>
<keyword evidence="4" id="KW-1185">Reference proteome</keyword>
<dbReference type="HOGENOM" id="CLU_046274_0_0_9"/>
<keyword evidence="1" id="KW-0233">DNA recombination</keyword>
<dbReference type="Pfam" id="PF13936">
    <property type="entry name" value="HTH_38"/>
    <property type="match status" value="1"/>
</dbReference>
<dbReference type="RefSeq" id="WP_015392981.1">
    <property type="nucleotide sequence ID" value="NC_020291.1"/>
</dbReference>
<dbReference type="InterPro" id="IPR001584">
    <property type="entry name" value="Integrase_cat-core"/>
</dbReference>
<name>M1MZ36_9CLOT</name>
<dbReference type="PANTHER" id="PTHR10948">
    <property type="entry name" value="TRANSPOSASE"/>
    <property type="match status" value="1"/>
</dbReference>
<dbReference type="GO" id="GO:0004803">
    <property type="term" value="F:transposase activity"/>
    <property type="evidence" value="ECO:0007669"/>
    <property type="project" value="TreeGrafter"/>
</dbReference>
<dbReference type="eggNOG" id="COG2826">
    <property type="taxonomic scope" value="Bacteria"/>
</dbReference>
<protein>
    <submittedName>
        <fullName evidence="3">Putative transposase for insertion sequence element</fullName>
    </submittedName>
</protein>
<dbReference type="InterPro" id="IPR012337">
    <property type="entry name" value="RNaseH-like_sf"/>
</dbReference>
<sequence length="435" mass="50732">MENSNDKYQKHLTLQDRYDIEEGLNHSYSLTYISQIVGKDKSTISKEIRKHRIGDTLRTSNINDCLNRYRCSIQHLCNDCPESRCCHLCHKADCRSMCLRYCSETCRYTKRAPYVCNGCGMIYDCKQPHFYYRANAAHTAYIEQLRISREGISLSRQQLYELDCLLTPLIQKGQSIAHIFTVHKDEIPCSIKTLYNYIDQGIFTARNIDLPKKVKYKARKKKCTEPLKDYTYRERRTYKDFQKYITEHYDMNVVELDTVHGSNHKGKVMMTMLFRNSSLMLIFLLNDCNQKCVKEIFDMLTDLLGLDSFRKNFPVILTDNGAEFKDPESIEKTDSGEFRTKVFYCDPLASWQKGKLEKNHEYIRRVIPKGQSLDNFSQQDMTLLVNNINSTTRASLNGRTPFELALLLNDPNLLETLNLQAIESDRIVLKPLLLS</sequence>